<evidence type="ECO:0000313" key="4">
    <source>
        <dbReference type="Proteomes" id="UP001157069"/>
    </source>
</evidence>
<gene>
    <name evidence="3" type="ORF">GCM10025869_21890</name>
</gene>
<organism evidence="3 4">
    <name type="scientific">Homoserinibacter gongjuensis</name>
    <dbReference type="NCBI Taxonomy" id="1162968"/>
    <lineage>
        <taxon>Bacteria</taxon>
        <taxon>Bacillati</taxon>
        <taxon>Actinomycetota</taxon>
        <taxon>Actinomycetes</taxon>
        <taxon>Micrococcales</taxon>
        <taxon>Microbacteriaceae</taxon>
        <taxon>Homoserinibacter</taxon>
    </lineage>
</organism>
<reference evidence="4" key="1">
    <citation type="journal article" date="2019" name="Int. J. Syst. Evol. Microbiol.">
        <title>The Global Catalogue of Microorganisms (GCM) 10K type strain sequencing project: providing services to taxonomists for standard genome sequencing and annotation.</title>
        <authorList>
            <consortium name="The Broad Institute Genomics Platform"/>
            <consortium name="The Broad Institute Genome Sequencing Center for Infectious Disease"/>
            <person name="Wu L."/>
            <person name="Ma J."/>
        </authorList>
    </citation>
    <scope>NUCLEOTIDE SEQUENCE [LARGE SCALE GENOMIC DNA]</scope>
    <source>
        <strain evidence="4">NBRC 108755</strain>
    </source>
</reference>
<comment type="caution">
    <text evidence="3">The sequence shown here is derived from an EMBL/GenBank/DDBJ whole genome shotgun (WGS) entry which is preliminary data.</text>
</comment>
<dbReference type="EMBL" id="BSVA01000001">
    <property type="protein sequence ID" value="GMA91660.1"/>
    <property type="molecule type" value="Genomic_DNA"/>
</dbReference>
<dbReference type="InterPro" id="IPR016161">
    <property type="entry name" value="Ald_DH/histidinol_DH"/>
</dbReference>
<dbReference type="InterPro" id="IPR015590">
    <property type="entry name" value="Aldehyde_DH_dom"/>
</dbReference>
<dbReference type="Proteomes" id="UP001157069">
    <property type="component" value="Unassembled WGS sequence"/>
</dbReference>
<keyword evidence="4" id="KW-1185">Reference proteome</keyword>
<evidence type="ECO:0000256" key="1">
    <source>
        <dbReference type="ARBA" id="ARBA00023002"/>
    </source>
</evidence>
<evidence type="ECO:0000259" key="2">
    <source>
        <dbReference type="Pfam" id="PF00171"/>
    </source>
</evidence>
<dbReference type="InterPro" id="IPR016162">
    <property type="entry name" value="Ald_DH_N"/>
</dbReference>
<name>A0ABQ6JXZ6_9MICO</name>
<accession>A0ABQ6JXZ6</accession>
<dbReference type="Gene3D" id="3.40.605.10">
    <property type="entry name" value="Aldehyde Dehydrogenase, Chain A, domain 1"/>
    <property type="match status" value="1"/>
</dbReference>
<dbReference type="PANTHER" id="PTHR43866">
    <property type="entry name" value="MALONATE-SEMIALDEHYDE DEHYDROGENASE"/>
    <property type="match status" value="1"/>
</dbReference>
<dbReference type="InterPro" id="IPR010061">
    <property type="entry name" value="MeMal-semiAld_DH"/>
</dbReference>
<protein>
    <recommendedName>
        <fullName evidence="2">Aldehyde dehydrogenase domain-containing protein</fullName>
    </recommendedName>
</protein>
<evidence type="ECO:0000313" key="3">
    <source>
        <dbReference type="EMBL" id="GMA91660.1"/>
    </source>
</evidence>
<dbReference type="PANTHER" id="PTHR43866:SF4">
    <property type="entry name" value="MALONATE-SEMIALDEHYDE DEHYDROGENASE"/>
    <property type="match status" value="1"/>
</dbReference>
<sequence>MTTEILDHWVGGAVYHGGSSRTAPVYNPAKGVVQKEVRLASVADVDHAVQAAKAAFPAWADMSWAKRQNVMFNFREILHTRREELAAILTAEHGKVTSDALGEIARGLEVVEFACGVPHLAKGSTPRTCRPGSTCTRCASRSGWWRSSVPSISRRWCPCGSSRSRSRRATPSC</sequence>
<keyword evidence="1" id="KW-0560">Oxidoreductase</keyword>
<proteinExistence type="predicted"/>
<dbReference type="SUPFAM" id="SSF53720">
    <property type="entry name" value="ALDH-like"/>
    <property type="match status" value="1"/>
</dbReference>
<feature type="domain" description="Aldehyde dehydrogenase" evidence="2">
    <location>
        <begin position="19"/>
        <end position="128"/>
    </location>
</feature>
<dbReference type="Pfam" id="PF00171">
    <property type="entry name" value="Aldedh"/>
    <property type="match status" value="1"/>
</dbReference>